<evidence type="ECO:0000313" key="12">
    <source>
        <dbReference type="EMBL" id="RRQ04865.1"/>
    </source>
</evidence>
<evidence type="ECO:0000256" key="4">
    <source>
        <dbReference type="ARBA" id="ARBA00022605"/>
    </source>
</evidence>
<reference evidence="12 13" key="1">
    <citation type="submission" date="2018-01" db="EMBL/GenBank/DDBJ databases">
        <title>Twenty Corynebacterium bovis Genomes.</title>
        <authorList>
            <person name="Gulvik C.A."/>
        </authorList>
    </citation>
    <scope>NUCLEOTIDE SEQUENCE [LARGE SCALE GENOMIC DNA]</scope>
    <source>
        <strain evidence="12 13">16-2004</strain>
    </source>
</reference>
<dbReference type="GO" id="GO:0000287">
    <property type="term" value="F:magnesium ion binding"/>
    <property type="evidence" value="ECO:0007669"/>
    <property type="project" value="UniProtKB-UniRule"/>
</dbReference>
<keyword evidence="8 11" id="KW-0067">ATP-binding</keyword>
<evidence type="ECO:0000256" key="6">
    <source>
        <dbReference type="ARBA" id="ARBA00022741"/>
    </source>
</evidence>
<comment type="caution">
    <text evidence="11">Lacks conserved residue(s) required for the propagation of feature annotation.</text>
</comment>
<evidence type="ECO:0000256" key="2">
    <source>
        <dbReference type="ARBA" id="ARBA00006997"/>
    </source>
</evidence>
<evidence type="ECO:0000256" key="11">
    <source>
        <dbReference type="HAMAP-Rule" id="MF_00109"/>
    </source>
</evidence>
<comment type="catalytic activity">
    <reaction evidence="10 11">
        <text>shikimate + ATP = 3-phosphoshikimate + ADP + H(+)</text>
        <dbReference type="Rhea" id="RHEA:13121"/>
        <dbReference type="ChEBI" id="CHEBI:15378"/>
        <dbReference type="ChEBI" id="CHEBI:30616"/>
        <dbReference type="ChEBI" id="CHEBI:36208"/>
        <dbReference type="ChEBI" id="CHEBI:145989"/>
        <dbReference type="ChEBI" id="CHEBI:456216"/>
        <dbReference type="EC" id="2.7.1.71"/>
    </reaction>
</comment>
<comment type="function">
    <text evidence="11">Catalyzes the specific phosphorylation of the 3-hydroxyl group of shikimic acid using ATP as a cosubstrate.</text>
</comment>
<dbReference type="GO" id="GO:0005524">
    <property type="term" value="F:ATP binding"/>
    <property type="evidence" value="ECO:0007669"/>
    <property type="project" value="UniProtKB-UniRule"/>
</dbReference>
<dbReference type="CDD" id="cd00464">
    <property type="entry name" value="SK"/>
    <property type="match status" value="1"/>
</dbReference>
<comment type="cofactor">
    <cofactor evidence="11">
        <name>Mg(2+)</name>
        <dbReference type="ChEBI" id="CHEBI:18420"/>
    </cofactor>
    <text evidence="11">Binds 1 Mg(2+) ion per subunit.</text>
</comment>
<organism evidence="12 13">
    <name type="scientific">Corynebacterium bovis</name>
    <dbReference type="NCBI Taxonomy" id="36808"/>
    <lineage>
        <taxon>Bacteria</taxon>
        <taxon>Bacillati</taxon>
        <taxon>Actinomycetota</taxon>
        <taxon>Actinomycetes</taxon>
        <taxon>Mycobacteriales</taxon>
        <taxon>Corynebacteriaceae</taxon>
        <taxon>Corynebacterium</taxon>
    </lineage>
</organism>
<proteinExistence type="inferred from homology"/>
<comment type="subunit">
    <text evidence="11">Monomer.</text>
</comment>
<feature type="binding site" evidence="11">
    <location>
        <position position="116"/>
    </location>
    <ligand>
        <name>ATP</name>
        <dbReference type="ChEBI" id="CHEBI:30616"/>
    </ligand>
</feature>
<feature type="binding site" evidence="11">
    <location>
        <position position="79"/>
    </location>
    <ligand>
        <name>substrate</name>
    </ligand>
</feature>
<dbReference type="EMBL" id="PQNQ01000006">
    <property type="protein sequence ID" value="RRQ04865.1"/>
    <property type="molecule type" value="Genomic_DNA"/>
</dbReference>
<dbReference type="GO" id="GO:0009073">
    <property type="term" value="P:aromatic amino acid family biosynthetic process"/>
    <property type="evidence" value="ECO:0007669"/>
    <property type="project" value="UniProtKB-KW"/>
</dbReference>
<accession>A0A3R8PND3</accession>
<dbReference type="UniPathway" id="UPA00053">
    <property type="reaction ID" value="UER00088"/>
</dbReference>
<keyword evidence="13" id="KW-1185">Reference proteome</keyword>
<dbReference type="Pfam" id="PF01202">
    <property type="entry name" value="SKI"/>
    <property type="match status" value="1"/>
</dbReference>
<dbReference type="InterPro" id="IPR000623">
    <property type="entry name" value="Shikimate_kinase/TSH1"/>
</dbReference>
<dbReference type="InterPro" id="IPR027417">
    <property type="entry name" value="P-loop_NTPase"/>
</dbReference>
<keyword evidence="11" id="KW-0963">Cytoplasm</keyword>
<feature type="binding site" evidence="11">
    <location>
        <position position="34"/>
    </location>
    <ligand>
        <name>substrate</name>
    </ligand>
</feature>
<evidence type="ECO:0000256" key="5">
    <source>
        <dbReference type="ARBA" id="ARBA00022679"/>
    </source>
</evidence>
<gene>
    <name evidence="11" type="primary">aroK</name>
    <name evidence="12" type="ORF">CXF42_03590</name>
</gene>
<evidence type="ECO:0000256" key="7">
    <source>
        <dbReference type="ARBA" id="ARBA00022777"/>
    </source>
</evidence>
<dbReference type="PANTHER" id="PTHR21087">
    <property type="entry name" value="SHIKIMATE KINASE"/>
    <property type="match status" value="1"/>
</dbReference>
<dbReference type="PRINTS" id="PR01100">
    <property type="entry name" value="SHIKIMTKNASE"/>
</dbReference>
<dbReference type="GO" id="GO:0005829">
    <property type="term" value="C:cytosol"/>
    <property type="evidence" value="ECO:0007669"/>
    <property type="project" value="TreeGrafter"/>
</dbReference>
<feature type="binding site" evidence="11">
    <location>
        <position position="16"/>
    </location>
    <ligand>
        <name>Mg(2+)</name>
        <dbReference type="ChEBI" id="CHEBI:18420"/>
    </ligand>
</feature>
<dbReference type="PANTHER" id="PTHR21087:SF16">
    <property type="entry name" value="SHIKIMATE KINASE 1, CHLOROPLASTIC"/>
    <property type="match status" value="1"/>
</dbReference>
<comment type="caution">
    <text evidence="12">The sequence shown here is derived from an EMBL/GenBank/DDBJ whole genome shotgun (WGS) entry which is preliminary data.</text>
</comment>
<evidence type="ECO:0000256" key="8">
    <source>
        <dbReference type="ARBA" id="ARBA00022840"/>
    </source>
</evidence>
<evidence type="ECO:0000313" key="13">
    <source>
        <dbReference type="Proteomes" id="UP000278422"/>
    </source>
</evidence>
<keyword evidence="9 11" id="KW-0057">Aromatic amino acid biosynthesis</keyword>
<dbReference type="GO" id="GO:0009423">
    <property type="term" value="P:chorismate biosynthetic process"/>
    <property type="evidence" value="ECO:0007669"/>
    <property type="project" value="UniProtKB-UniRule"/>
</dbReference>
<sequence>MSPRAVLVGLPGAGKSTIGRRLSHALNVPVVDTDDLIEAAEGMTCGEIFARRGEPYFRDREESAVRDALATDGIVSLGGGSVLSAATRAALADHLVVHLHITPEEGIRRTVAAGGRPLLEAPDPEARYRELADERQHLYEEVATVTVHGDGKEPQRVVTDILRFIDEITCDAASGEAAR</sequence>
<evidence type="ECO:0000256" key="9">
    <source>
        <dbReference type="ARBA" id="ARBA00023141"/>
    </source>
</evidence>
<dbReference type="EC" id="2.7.1.71" evidence="3 11"/>
<dbReference type="GO" id="GO:0004765">
    <property type="term" value="F:shikimate kinase activity"/>
    <property type="evidence" value="ECO:0007669"/>
    <property type="project" value="UniProtKB-UniRule"/>
</dbReference>
<dbReference type="HAMAP" id="MF_00109">
    <property type="entry name" value="Shikimate_kinase"/>
    <property type="match status" value="1"/>
</dbReference>
<comment type="pathway">
    <text evidence="1 11">Metabolic intermediate biosynthesis; chorismate biosynthesis; chorismate from D-erythrose 4-phosphate and phosphoenolpyruvate: step 5/7.</text>
</comment>
<feature type="binding site" evidence="11">
    <location>
        <position position="58"/>
    </location>
    <ligand>
        <name>substrate</name>
    </ligand>
</feature>
<comment type="similarity">
    <text evidence="2 11">Belongs to the shikimate kinase family.</text>
</comment>
<keyword evidence="6 11" id="KW-0547">Nucleotide-binding</keyword>
<dbReference type="GO" id="GO:0008652">
    <property type="term" value="P:amino acid biosynthetic process"/>
    <property type="evidence" value="ECO:0007669"/>
    <property type="project" value="UniProtKB-KW"/>
</dbReference>
<dbReference type="SUPFAM" id="SSF52540">
    <property type="entry name" value="P-loop containing nucleoside triphosphate hydrolases"/>
    <property type="match status" value="1"/>
</dbReference>
<dbReference type="GeneID" id="60808871"/>
<evidence type="ECO:0000256" key="1">
    <source>
        <dbReference type="ARBA" id="ARBA00004842"/>
    </source>
</evidence>
<dbReference type="RefSeq" id="WP_010274468.1">
    <property type="nucleotide sequence ID" value="NZ_CP066067.1"/>
</dbReference>
<keyword evidence="11" id="KW-0460">Magnesium</keyword>
<dbReference type="Gene3D" id="3.40.50.300">
    <property type="entry name" value="P-loop containing nucleotide triphosphate hydrolases"/>
    <property type="match status" value="1"/>
</dbReference>
<dbReference type="InterPro" id="IPR031322">
    <property type="entry name" value="Shikimate/glucono_kinase"/>
</dbReference>
<keyword evidence="4 11" id="KW-0028">Amino-acid biosynthesis</keyword>
<name>A0A3R8PND3_9CORY</name>
<protein>
    <recommendedName>
        <fullName evidence="3 11">Shikimate kinase</fullName>
        <shortName evidence="11">SK</shortName>
        <ecNumber evidence="3 11">2.7.1.71</ecNumber>
    </recommendedName>
</protein>
<evidence type="ECO:0000256" key="10">
    <source>
        <dbReference type="ARBA" id="ARBA00048567"/>
    </source>
</evidence>
<keyword evidence="5 11" id="KW-0808">Transferase</keyword>
<evidence type="ECO:0000256" key="3">
    <source>
        <dbReference type="ARBA" id="ARBA00012154"/>
    </source>
</evidence>
<dbReference type="OrthoDB" id="9800332at2"/>
<dbReference type="AlphaFoldDB" id="A0A3R8PND3"/>
<keyword evidence="11" id="KW-0479">Metal-binding</keyword>
<comment type="subcellular location">
    <subcellularLocation>
        <location evidence="11">Cytoplasm</location>
    </subcellularLocation>
</comment>
<dbReference type="InterPro" id="IPR023000">
    <property type="entry name" value="Shikimate_kinase_CS"/>
</dbReference>
<feature type="binding site" evidence="11">
    <location>
        <position position="135"/>
    </location>
    <ligand>
        <name>substrate</name>
    </ligand>
</feature>
<dbReference type="PROSITE" id="PS01128">
    <property type="entry name" value="SHIKIMATE_KINASE"/>
    <property type="match status" value="1"/>
</dbReference>
<feature type="binding site" evidence="11">
    <location>
        <begin position="12"/>
        <end position="17"/>
    </location>
    <ligand>
        <name>ATP</name>
        <dbReference type="ChEBI" id="CHEBI:30616"/>
    </ligand>
</feature>
<keyword evidence="7 11" id="KW-0418">Kinase</keyword>
<dbReference type="Proteomes" id="UP000278422">
    <property type="component" value="Unassembled WGS sequence"/>
</dbReference>